<reference evidence="2" key="1">
    <citation type="submission" date="2022-06" db="EMBL/GenBank/DDBJ databases">
        <title>WGS of actinobacteria.</title>
        <authorList>
            <person name="Thawai C."/>
        </authorList>
    </citation>
    <scope>NUCLEOTIDE SEQUENCE</scope>
    <source>
        <strain evidence="2">DSM 42010</strain>
    </source>
</reference>
<dbReference type="AlphaFoldDB" id="A0A9X2M065"/>
<feature type="compositionally biased region" description="Polar residues" evidence="1">
    <location>
        <begin position="32"/>
        <end position="44"/>
    </location>
</feature>
<organism evidence="2 3">
    <name type="scientific">Streptomyces malaysiensis subsp. samsunensis</name>
    <dbReference type="NCBI Taxonomy" id="459658"/>
    <lineage>
        <taxon>Bacteria</taxon>
        <taxon>Bacillati</taxon>
        <taxon>Actinomycetota</taxon>
        <taxon>Actinomycetes</taxon>
        <taxon>Kitasatosporales</taxon>
        <taxon>Streptomycetaceae</taxon>
        <taxon>Streptomyces</taxon>
        <taxon>Streptomyces violaceusniger group</taxon>
    </lineage>
</organism>
<name>A0A9X2M065_STRMQ</name>
<dbReference type="Proteomes" id="UP001142400">
    <property type="component" value="Unassembled WGS sequence"/>
</dbReference>
<evidence type="ECO:0000256" key="1">
    <source>
        <dbReference type="SAM" id="MobiDB-lite"/>
    </source>
</evidence>
<feature type="region of interest" description="Disordered" evidence="1">
    <location>
        <begin position="1"/>
        <end position="44"/>
    </location>
</feature>
<evidence type="ECO:0000313" key="3">
    <source>
        <dbReference type="Proteomes" id="UP001142400"/>
    </source>
</evidence>
<protein>
    <submittedName>
        <fullName evidence="2">Uncharacterized protein</fullName>
    </submittedName>
</protein>
<keyword evidence="3" id="KW-1185">Reference proteome</keyword>
<dbReference type="EMBL" id="JANIIC010000048">
    <property type="protein sequence ID" value="MCQ8833795.1"/>
    <property type="molecule type" value="Genomic_DNA"/>
</dbReference>
<evidence type="ECO:0000313" key="2">
    <source>
        <dbReference type="EMBL" id="MCQ8833795.1"/>
    </source>
</evidence>
<accession>A0A9X2M065</accession>
<proteinExistence type="predicted"/>
<gene>
    <name evidence="2" type="ORF">NQU54_33280</name>
</gene>
<sequence length="173" mass="19283">MRRLSALAVTRLGQPHHPLRLSQARKPARWTPPSNQASLSPPWQGDSSTALAVVIMRPGLPDIRLGPYAFPHQATSVASSLRLQMHSTQHVDGTTVTVQPYRPHLTHQDPHVPTDTFQLARMMDEEEPSAVMGHDFPDLWARLHAHEGHDRASSIWRAACTMYDAIHSEAVSE</sequence>
<comment type="caution">
    <text evidence="2">The sequence shown here is derived from an EMBL/GenBank/DDBJ whole genome shotgun (WGS) entry which is preliminary data.</text>
</comment>
<dbReference type="RefSeq" id="WP_257634271.1">
    <property type="nucleotide sequence ID" value="NZ_JANIIC010000048.1"/>
</dbReference>